<sequence>MISGSPVSRHISENIAPCGNVFSTELIKKYLYYILKAQKSENSYIEHKH</sequence>
<evidence type="ECO:0000313" key="1">
    <source>
        <dbReference type="EMBL" id="SDI77607.1"/>
    </source>
</evidence>
<dbReference type="STRING" id="551996.SAMN05192573_13225"/>
<reference evidence="2" key="1">
    <citation type="submission" date="2016-10" db="EMBL/GenBank/DDBJ databases">
        <authorList>
            <person name="Varghese N."/>
            <person name="Submissions S."/>
        </authorList>
    </citation>
    <scope>NUCLEOTIDE SEQUENCE [LARGE SCALE GENOMIC DNA]</scope>
    <source>
        <strain evidence="2">Gh-67</strain>
    </source>
</reference>
<accession>A0A1G8NC12</accession>
<evidence type="ECO:0000313" key="2">
    <source>
        <dbReference type="Proteomes" id="UP000199705"/>
    </source>
</evidence>
<organism evidence="1 2">
    <name type="scientific">Mucilaginibacter gossypii</name>
    <dbReference type="NCBI Taxonomy" id="551996"/>
    <lineage>
        <taxon>Bacteria</taxon>
        <taxon>Pseudomonadati</taxon>
        <taxon>Bacteroidota</taxon>
        <taxon>Sphingobacteriia</taxon>
        <taxon>Sphingobacteriales</taxon>
        <taxon>Sphingobacteriaceae</taxon>
        <taxon>Mucilaginibacter</taxon>
    </lineage>
</organism>
<dbReference type="EMBL" id="FNCG01000032">
    <property type="protein sequence ID" value="SDI77607.1"/>
    <property type="molecule type" value="Genomic_DNA"/>
</dbReference>
<name>A0A1G8NC12_9SPHI</name>
<protein>
    <submittedName>
        <fullName evidence="1">Uncharacterized protein</fullName>
    </submittedName>
</protein>
<keyword evidence="2" id="KW-1185">Reference proteome</keyword>
<gene>
    <name evidence="1" type="ORF">SAMN05192573_13225</name>
</gene>
<proteinExistence type="predicted"/>
<dbReference type="AlphaFoldDB" id="A0A1G8NC12"/>
<dbReference type="Proteomes" id="UP000199705">
    <property type="component" value="Unassembled WGS sequence"/>
</dbReference>